<dbReference type="GeneTree" id="ENSGT00940000165024"/>
<dbReference type="PROSITE" id="PS50234">
    <property type="entry name" value="VWFA"/>
    <property type="match status" value="1"/>
</dbReference>
<feature type="domain" description="Sushi" evidence="8">
    <location>
        <begin position="1"/>
        <end position="53"/>
    </location>
</feature>
<dbReference type="STRING" id="7719.ENSCINP00000008590"/>
<feature type="domain" description="Sushi" evidence="8">
    <location>
        <begin position="887"/>
        <end position="949"/>
    </location>
</feature>
<feature type="domain" description="Sushi" evidence="8">
    <location>
        <begin position="1400"/>
        <end position="1463"/>
    </location>
</feature>
<feature type="disulfide bond" evidence="5">
    <location>
        <begin position="539"/>
        <end position="566"/>
    </location>
</feature>
<feature type="domain" description="Sushi" evidence="8">
    <location>
        <begin position="1464"/>
        <end position="1531"/>
    </location>
</feature>
<accession>F6TUF1</accession>
<feature type="domain" description="Sushi" evidence="8">
    <location>
        <begin position="380"/>
        <end position="438"/>
    </location>
</feature>
<organism evidence="9 10">
    <name type="scientific">Ciona intestinalis</name>
    <name type="common">Transparent sea squirt</name>
    <name type="synonym">Ascidia intestinalis</name>
    <dbReference type="NCBI Taxonomy" id="7719"/>
    <lineage>
        <taxon>Eukaryota</taxon>
        <taxon>Metazoa</taxon>
        <taxon>Chordata</taxon>
        <taxon>Tunicata</taxon>
        <taxon>Ascidiacea</taxon>
        <taxon>Phlebobranchia</taxon>
        <taxon>Cionidae</taxon>
        <taxon>Ciona</taxon>
    </lineage>
</organism>
<feature type="domain" description="Sushi" evidence="8">
    <location>
        <begin position="252"/>
        <end position="314"/>
    </location>
</feature>
<keyword evidence="4" id="KW-0325">Glycoprotein</keyword>
<dbReference type="PANTHER" id="PTHR19325:SF560">
    <property type="entry name" value="SUSHI, VON WILLEBRAND FACTOR TYPE A, EGF AND PENTRAXIN DOMAIN-CONTAINING PROTEIN 1"/>
    <property type="match status" value="1"/>
</dbReference>
<feature type="domain" description="Sushi" evidence="8">
    <location>
        <begin position="1072"/>
        <end position="1140"/>
    </location>
</feature>
<feature type="domain" description="VWFA" evidence="7">
    <location>
        <begin position="1735"/>
        <end position="1863"/>
    </location>
</feature>
<dbReference type="InterPro" id="IPR050350">
    <property type="entry name" value="Compl-Cell_Adhes-Reg"/>
</dbReference>
<feature type="domain" description="Sushi" evidence="8">
    <location>
        <begin position="950"/>
        <end position="1012"/>
    </location>
</feature>
<feature type="domain" description="Sushi" evidence="8">
    <location>
        <begin position="1533"/>
        <end position="1598"/>
    </location>
</feature>
<feature type="domain" description="Sushi" evidence="8">
    <location>
        <begin position="1141"/>
        <end position="1204"/>
    </location>
</feature>
<feature type="domain" description="Sushi" evidence="8">
    <location>
        <begin position="1205"/>
        <end position="1270"/>
    </location>
</feature>
<evidence type="ECO:0000256" key="1">
    <source>
        <dbReference type="ARBA" id="ARBA00022659"/>
    </source>
</evidence>
<dbReference type="PANTHER" id="PTHR19325">
    <property type="entry name" value="COMPLEMENT COMPONENT-RELATED SUSHI DOMAIN-CONTAINING"/>
    <property type="match status" value="1"/>
</dbReference>
<dbReference type="SUPFAM" id="SSF53300">
    <property type="entry name" value="vWA-like"/>
    <property type="match status" value="1"/>
</dbReference>
<evidence type="ECO:0000256" key="2">
    <source>
        <dbReference type="ARBA" id="ARBA00022737"/>
    </source>
</evidence>
<evidence type="ECO:0000313" key="10">
    <source>
        <dbReference type="Proteomes" id="UP000008144"/>
    </source>
</evidence>
<dbReference type="InterPro" id="IPR000436">
    <property type="entry name" value="Sushi_SCR_CCP_dom"/>
</dbReference>
<dbReference type="OMA" id="SQCTFTC"/>
<dbReference type="InterPro" id="IPR036465">
    <property type="entry name" value="vWFA_dom_sf"/>
</dbReference>
<feature type="domain" description="Sushi" evidence="8">
    <location>
        <begin position="1599"/>
        <end position="1664"/>
    </location>
</feature>
<feature type="domain" description="Sushi" evidence="8">
    <location>
        <begin position="315"/>
        <end position="379"/>
    </location>
</feature>
<dbReference type="EMBL" id="EAAA01001291">
    <property type="status" value="NOT_ANNOTATED_CDS"/>
    <property type="molecule type" value="Genomic_DNA"/>
</dbReference>
<evidence type="ECO:0000256" key="3">
    <source>
        <dbReference type="ARBA" id="ARBA00023157"/>
    </source>
</evidence>
<dbReference type="EMBL" id="EAAA01001292">
    <property type="status" value="NOT_ANNOTATED_CDS"/>
    <property type="molecule type" value="Genomic_DNA"/>
</dbReference>
<feature type="domain" description="Sushi" evidence="8">
    <location>
        <begin position="569"/>
        <end position="633"/>
    </location>
</feature>
<dbReference type="Proteomes" id="UP000008144">
    <property type="component" value="Chromosome 14"/>
</dbReference>
<feature type="domain" description="Sushi" evidence="8">
    <location>
        <begin position="694"/>
        <end position="758"/>
    </location>
</feature>
<evidence type="ECO:0000313" key="9">
    <source>
        <dbReference type="Ensembl" id="ENSCINP00000008590.3"/>
    </source>
</evidence>
<name>F6TUF1_CIOIN</name>
<feature type="domain" description="Sushi" evidence="8">
    <location>
        <begin position="516"/>
        <end position="568"/>
    </location>
</feature>
<reference evidence="9" key="4">
    <citation type="submission" date="2025-09" db="UniProtKB">
        <authorList>
            <consortium name="Ensembl"/>
        </authorList>
    </citation>
    <scope>IDENTIFICATION</scope>
</reference>
<comment type="caution">
    <text evidence="5">Lacks conserved residue(s) required for the propagation of feature annotation.</text>
</comment>
<dbReference type="SUPFAM" id="SSF57535">
    <property type="entry name" value="Complement control module/SCR domain"/>
    <property type="match status" value="26"/>
</dbReference>
<dbReference type="InterPro" id="IPR002035">
    <property type="entry name" value="VWF_A"/>
</dbReference>
<dbReference type="Pfam" id="PF00084">
    <property type="entry name" value="Sushi"/>
    <property type="match status" value="23"/>
</dbReference>
<evidence type="ECO:0000259" key="8">
    <source>
        <dbReference type="PROSITE" id="PS50923"/>
    </source>
</evidence>
<feature type="domain" description="Sushi" evidence="8">
    <location>
        <begin position="54"/>
        <end position="121"/>
    </location>
</feature>
<evidence type="ECO:0000256" key="6">
    <source>
        <dbReference type="SAM" id="MobiDB-lite"/>
    </source>
</evidence>
<dbReference type="FunCoup" id="F6TUF1">
    <property type="interactions" value="1"/>
</dbReference>
<dbReference type="Gene3D" id="2.10.70.10">
    <property type="entry name" value="Complement Module, domain 1"/>
    <property type="match status" value="26"/>
</dbReference>
<dbReference type="Pfam" id="PF00092">
    <property type="entry name" value="VWA"/>
    <property type="match status" value="1"/>
</dbReference>
<feature type="domain" description="Sushi" evidence="8">
    <location>
        <begin position="1334"/>
        <end position="1399"/>
    </location>
</feature>
<feature type="domain" description="Sushi" evidence="8">
    <location>
        <begin position="820"/>
        <end position="886"/>
    </location>
</feature>
<dbReference type="CDD" id="cd00033">
    <property type="entry name" value="CCP"/>
    <property type="match status" value="23"/>
</dbReference>
<keyword evidence="2" id="KW-0677">Repeat</keyword>
<dbReference type="PROSITE" id="PS50923">
    <property type="entry name" value="SUSHI"/>
    <property type="match status" value="24"/>
</dbReference>
<feature type="region of interest" description="Disordered" evidence="6">
    <location>
        <begin position="1383"/>
        <end position="1414"/>
    </location>
</feature>
<dbReference type="Gene3D" id="3.40.50.410">
    <property type="entry name" value="von Willebrand factor, type A domain"/>
    <property type="match status" value="1"/>
</dbReference>
<evidence type="ECO:0000259" key="7">
    <source>
        <dbReference type="PROSITE" id="PS50234"/>
    </source>
</evidence>
<dbReference type="EMBL" id="EAAA01001290">
    <property type="status" value="NOT_ANNOTATED_CDS"/>
    <property type="molecule type" value="Genomic_DNA"/>
</dbReference>
<dbReference type="SMART" id="SM00032">
    <property type="entry name" value="CCP"/>
    <property type="match status" value="27"/>
</dbReference>
<dbReference type="InterPro" id="IPR035976">
    <property type="entry name" value="Sushi/SCR/CCP_sf"/>
</dbReference>
<dbReference type="Ensembl" id="ENSCINT00000008590.3">
    <property type="protein sequence ID" value="ENSCINP00000008590.3"/>
    <property type="gene ID" value="ENSCING00000004154.3"/>
</dbReference>
<feature type="domain" description="Sushi" evidence="8">
    <location>
        <begin position="634"/>
        <end position="693"/>
    </location>
</feature>
<sequence length="1863" mass="199416">NGQMQCSDGINLGSQCTYTCNPDYAVVGDSVSTCTDMGNGNYRFDNPAPVCQIKTCQPPYDIVTPSNENVTCTNSNVIHSQCTFTCHRGFELVGEAVLTCNDDSDSDPYGQWSSDAPTCTRRQCSPPPPPPANGAINCSRGNNIGSQCTYTCGPDFAVIGPSVTTCRDMGDGNYQFDNPAPVCQLITCQPPFNTLANGGVNCTESNIVNSECTFYCESGFELVGAEVLTCNDDSNGDANGQWSDTEPFCRNEPCFALGGVPNGEFTCSDGSNANSVCTLECDRPDGYFVYPPGNRQLTCLPNGTWDIPTPCCGPSQCPRLLPPTNGLISCTNSNVEDSVCSFTCRPGFVLSGEPQTRCVDGPNSSNDGVWTSPAPMCLVPTCPEVEIRSGSATCTRGNNVGSTCTFSCQDGLSLHPANFSHSECDGTAWNEPIPCCTQGKNQTCEKNEVNTVKVALNFKNGSASCTDGNNLSSNCTFECDADLVLHPANVSSSQCTPSGWIEPPPCCTSFRCIFLTHCFNNKLSCLEGNTLGSVCYYSCMAGFYLIGNTSTTCGSNLLWNASSPTCSRIMCNSVHTDPVNGRVNCLNGNNAGNQCVFTCNDNFWLVGESVSTCIDDDGDEFGVWSSEAPICVPKLCDPPFLSVPNGRVRCTNWNNFGSICRILSCRRGYFAETRRIMCMPNNKWSSRFPTCVPGSCNPHLAEPMNGRMVCSNNNLAGSRCVFSCTPHHRLVGSTMSSCINSGVNNMGVWTSPAPTCERSTCVNLNAPRFGTINCNFLGRFQQCSFTCLPGYLLEGKRRITCGKKRSNLFWVSAPPICVKIDCQPAYEELENGGVSCSNENHLGSQCTFQCDAGFTLNGTTTTYCDASIVEGVNVGMWRLPAPTCLGDQCINVGTLSNGEVGCTDGNSVGTSCSFTCNTLGGYSLTSGNATSSVCLEDRNWDMEKPCCAPITCEPRVLQPANGAVSCTDRNSAGSVCVYTCDSGYQVQGEPRISCNEVSGSGEWSAEPPTCEVSTCEPPLSTPRNGQMNCTDGNAVGSTCTFTCDDEYLLTGSPISRCVSQPNGDPAFTHPEPVCELIAFAHFFIDNGIVICTNPSLVSSVCTFECLSGFELIGNSSLVCIDDENGDDSGTWNSVPPTCKRIQCSDPPPAPVNGQMECSHGNNIGSQCTYTCSSDYAVVGDSVTTCRDMGNGEYRFDNPAPVCQMITCQPPYISIQSGEVSCTRSNEITSRCSFTCNQGYELVGEAILTCEDDSDGDPNGQWSSDAPFCRIIQCDDPQPPPANGAINCTDGTNIGSKCTYTCSSDYAVVGPPVTTCRNMGDGYRFDNPAPVCELKTCQPTYETLENGEVDCTNANIIHSQCTFSCGPDYDLIGEAVLTCNDDSDGDPNGQWSSDGPSCRRKQCGPPPPSPDNGQMQCSDGINLGSQCTYTCNPDYAVVGDSVSTCTDMGNGTYRFDNPAPVCQIKTCQPPYDIVTPSNGNVTCTNSNVIHSQCTFTCRRGFELVGEAVLTCNDDSDGDPYGQWSSDAPTCTTVITCQPPFNTLANGGVNCTESNIVNSECTFYCESGFELVGAEVLTCNDDSNGDANGQWSDTEPFCRIKTCQPPYDSLQNGQVSCTNNNAINSRCSFTCSPEYELVGEAILTCEDDSDDDLNGQWSSDAPFCRTAPTCEKLNLRNGSVSCTNDNRDGSICVFSCDAANSFDLYPSSGISSTCERTSWDEPPPCCNRQCPPYAKIDAVVILDSSSSITRPNWDTLVAFVQRVIRDITLGAESARIGVFRYNRQIDTVNQILMSDFPNDKAGLQEAIANIPYNGFGTFTGQALTHANDVMLAPGNGNRPDVPDVVFTITDGRSQDDVVAPSNLLR</sequence>
<dbReference type="HOGENOM" id="CLU_236608_0_0_1"/>
<keyword evidence="1 5" id="KW-0768">Sushi</keyword>
<keyword evidence="10" id="KW-1185">Reference proteome</keyword>
<dbReference type="InParanoid" id="F6TUF1"/>
<proteinExistence type="predicted"/>
<feature type="domain" description="Sushi" evidence="8">
    <location>
        <begin position="186"/>
        <end position="251"/>
    </location>
</feature>
<reference evidence="10" key="1">
    <citation type="journal article" date="2002" name="Science">
        <title>The draft genome of Ciona intestinalis: insights into chordate and vertebrate origins.</title>
        <authorList>
            <person name="Dehal P."/>
            <person name="Satou Y."/>
            <person name="Campbell R.K."/>
            <person name="Chapman J."/>
            <person name="Degnan B."/>
            <person name="De Tomaso A."/>
            <person name="Davidson B."/>
            <person name="Di Gregorio A."/>
            <person name="Gelpke M."/>
            <person name="Goodstein D.M."/>
            <person name="Harafuji N."/>
            <person name="Hastings K.E."/>
            <person name="Ho I."/>
            <person name="Hotta K."/>
            <person name="Huang W."/>
            <person name="Kawashima T."/>
            <person name="Lemaire P."/>
            <person name="Martinez D."/>
            <person name="Meinertzhagen I.A."/>
            <person name="Necula S."/>
            <person name="Nonaka M."/>
            <person name="Putnam N."/>
            <person name="Rash S."/>
            <person name="Saiga H."/>
            <person name="Satake M."/>
            <person name="Terry A."/>
            <person name="Yamada L."/>
            <person name="Wang H.G."/>
            <person name="Awazu S."/>
            <person name="Azumi K."/>
            <person name="Boore J."/>
            <person name="Branno M."/>
            <person name="Chin-Bow S."/>
            <person name="DeSantis R."/>
            <person name="Doyle S."/>
            <person name="Francino P."/>
            <person name="Keys D.N."/>
            <person name="Haga S."/>
            <person name="Hayashi H."/>
            <person name="Hino K."/>
            <person name="Imai K.S."/>
            <person name="Inaba K."/>
            <person name="Kano S."/>
            <person name="Kobayashi K."/>
            <person name="Kobayashi M."/>
            <person name="Lee B.I."/>
            <person name="Makabe K.W."/>
            <person name="Manohar C."/>
            <person name="Matassi G."/>
            <person name="Medina M."/>
            <person name="Mochizuki Y."/>
            <person name="Mount S."/>
            <person name="Morishita T."/>
            <person name="Miura S."/>
            <person name="Nakayama A."/>
            <person name="Nishizaka S."/>
            <person name="Nomoto H."/>
            <person name="Ohta F."/>
            <person name="Oishi K."/>
            <person name="Rigoutsos I."/>
            <person name="Sano M."/>
            <person name="Sasaki A."/>
            <person name="Sasakura Y."/>
            <person name="Shoguchi E."/>
            <person name="Shin-i T."/>
            <person name="Spagnuolo A."/>
            <person name="Stainier D."/>
            <person name="Suzuki M.M."/>
            <person name="Tassy O."/>
            <person name="Takatori N."/>
            <person name="Tokuoka M."/>
            <person name="Yagi K."/>
            <person name="Yoshizaki F."/>
            <person name="Wada S."/>
            <person name="Zhang C."/>
            <person name="Hyatt P.D."/>
            <person name="Larimer F."/>
            <person name="Detter C."/>
            <person name="Doggett N."/>
            <person name="Glavina T."/>
            <person name="Hawkins T."/>
            <person name="Richardson P."/>
            <person name="Lucas S."/>
            <person name="Kohara Y."/>
            <person name="Levine M."/>
            <person name="Satoh N."/>
            <person name="Rokhsar D.S."/>
        </authorList>
    </citation>
    <scope>NUCLEOTIDE SEQUENCE [LARGE SCALE GENOMIC DNA]</scope>
</reference>
<feature type="domain" description="Sushi" evidence="8">
    <location>
        <begin position="1271"/>
        <end position="1333"/>
    </location>
</feature>
<feature type="domain" description="Sushi" evidence="8">
    <location>
        <begin position="759"/>
        <end position="819"/>
    </location>
</feature>
<feature type="domain" description="Sushi" evidence="8">
    <location>
        <begin position="122"/>
        <end position="185"/>
    </location>
</feature>
<reference evidence="9" key="3">
    <citation type="submission" date="2025-08" db="UniProtKB">
        <authorList>
            <consortium name="Ensembl"/>
        </authorList>
    </citation>
    <scope>IDENTIFICATION</scope>
</reference>
<evidence type="ECO:0000256" key="5">
    <source>
        <dbReference type="PROSITE-ProRule" id="PRU00302"/>
    </source>
</evidence>
<keyword evidence="3 5" id="KW-1015">Disulfide bond</keyword>
<reference evidence="9" key="2">
    <citation type="journal article" date="2008" name="Genome Biol.">
        <title>Improved genome assembly and evidence-based global gene model set for the chordate Ciona intestinalis: new insight into intron and operon populations.</title>
        <authorList>
            <person name="Satou Y."/>
            <person name="Mineta K."/>
            <person name="Ogasawara M."/>
            <person name="Sasakura Y."/>
            <person name="Shoguchi E."/>
            <person name="Ueno K."/>
            <person name="Yamada L."/>
            <person name="Matsumoto J."/>
            <person name="Wasserscheid J."/>
            <person name="Dewar K."/>
            <person name="Wiley G.B."/>
            <person name="Macmil S.L."/>
            <person name="Roe B.A."/>
            <person name="Zeller R.W."/>
            <person name="Hastings K.E."/>
            <person name="Lemaire P."/>
            <person name="Lindquist E."/>
            <person name="Endo T."/>
            <person name="Hotta K."/>
            <person name="Inaba K."/>
        </authorList>
    </citation>
    <scope>NUCLEOTIDE SEQUENCE [LARGE SCALE GENOMIC DNA]</scope>
    <source>
        <strain evidence="9">wild type</strain>
    </source>
</reference>
<evidence type="ECO:0000256" key="4">
    <source>
        <dbReference type="ARBA" id="ARBA00023180"/>
    </source>
</evidence>
<protein>
    <submittedName>
        <fullName evidence="9">Uncharacterized protein</fullName>
    </submittedName>
</protein>